<dbReference type="AlphaFoldDB" id="A0A0E9R300"/>
<name>A0A0E9R300_ANGAN</name>
<reference evidence="1" key="1">
    <citation type="submission" date="2014-11" db="EMBL/GenBank/DDBJ databases">
        <authorList>
            <person name="Amaro Gonzalez C."/>
        </authorList>
    </citation>
    <scope>NUCLEOTIDE SEQUENCE</scope>
</reference>
<proteinExistence type="predicted"/>
<dbReference type="EMBL" id="GBXM01085435">
    <property type="protein sequence ID" value="JAH23142.1"/>
    <property type="molecule type" value="Transcribed_RNA"/>
</dbReference>
<reference evidence="1" key="2">
    <citation type="journal article" date="2015" name="Fish Shellfish Immunol.">
        <title>Early steps in the European eel (Anguilla anguilla)-Vibrio vulnificus interaction in the gills: Role of the RtxA13 toxin.</title>
        <authorList>
            <person name="Callol A."/>
            <person name="Pajuelo D."/>
            <person name="Ebbesson L."/>
            <person name="Teles M."/>
            <person name="MacKenzie S."/>
            <person name="Amaro C."/>
        </authorList>
    </citation>
    <scope>NUCLEOTIDE SEQUENCE</scope>
</reference>
<protein>
    <submittedName>
        <fullName evidence="1">Uncharacterized protein</fullName>
    </submittedName>
</protein>
<evidence type="ECO:0000313" key="1">
    <source>
        <dbReference type="EMBL" id="JAH23142.1"/>
    </source>
</evidence>
<organism evidence="1">
    <name type="scientific">Anguilla anguilla</name>
    <name type="common">European freshwater eel</name>
    <name type="synonym">Muraena anguilla</name>
    <dbReference type="NCBI Taxonomy" id="7936"/>
    <lineage>
        <taxon>Eukaryota</taxon>
        <taxon>Metazoa</taxon>
        <taxon>Chordata</taxon>
        <taxon>Craniata</taxon>
        <taxon>Vertebrata</taxon>
        <taxon>Euteleostomi</taxon>
        <taxon>Actinopterygii</taxon>
        <taxon>Neopterygii</taxon>
        <taxon>Teleostei</taxon>
        <taxon>Anguilliformes</taxon>
        <taxon>Anguillidae</taxon>
        <taxon>Anguilla</taxon>
    </lineage>
</organism>
<accession>A0A0E9R300</accession>
<sequence>MLHFCLKISVWGKFANIVFPVDLGFRSVTVFLGDCVG</sequence>